<dbReference type="GO" id="GO:0008233">
    <property type="term" value="F:peptidase activity"/>
    <property type="evidence" value="ECO:0007669"/>
    <property type="project" value="UniProtKB-KW"/>
</dbReference>
<dbReference type="Pfam" id="PF13975">
    <property type="entry name" value="gag-asp_proteas"/>
    <property type="match status" value="1"/>
</dbReference>
<feature type="region of interest" description="Disordered" evidence="1">
    <location>
        <begin position="1"/>
        <end position="33"/>
    </location>
</feature>
<accession>A0A8S9V8D9</accession>
<dbReference type="SUPFAM" id="SSF50630">
    <property type="entry name" value="Acid proteases"/>
    <property type="match status" value="1"/>
</dbReference>
<dbReference type="Gene3D" id="2.40.70.10">
    <property type="entry name" value="Acid Proteases"/>
    <property type="match status" value="1"/>
</dbReference>
<dbReference type="EMBL" id="JAACNO010000270">
    <property type="protein sequence ID" value="KAF4148427.1"/>
    <property type="molecule type" value="Genomic_DNA"/>
</dbReference>
<evidence type="ECO:0000256" key="1">
    <source>
        <dbReference type="SAM" id="MobiDB-lite"/>
    </source>
</evidence>
<dbReference type="GO" id="GO:0006508">
    <property type="term" value="P:proteolysis"/>
    <property type="evidence" value="ECO:0007669"/>
    <property type="project" value="UniProtKB-KW"/>
</dbReference>
<evidence type="ECO:0000313" key="2">
    <source>
        <dbReference type="EMBL" id="KAF4148427.1"/>
    </source>
</evidence>
<dbReference type="InterPro" id="IPR021109">
    <property type="entry name" value="Peptidase_aspartic_dom_sf"/>
</dbReference>
<reference evidence="2" key="1">
    <citation type="submission" date="2020-03" db="EMBL/GenBank/DDBJ databases">
        <title>Hybrid Assembly of Korean Phytophthora infestans isolates.</title>
        <authorList>
            <person name="Prokchorchik M."/>
            <person name="Lee Y."/>
            <person name="Seo J."/>
            <person name="Cho J.-H."/>
            <person name="Park Y.-E."/>
            <person name="Jang D.-C."/>
            <person name="Im J.-S."/>
            <person name="Choi J.-G."/>
            <person name="Park H.-J."/>
            <person name="Lee G.-B."/>
            <person name="Lee Y.-G."/>
            <person name="Hong S.-Y."/>
            <person name="Cho K."/>
            <person name="Sohn K.H."/>
        </authorList>
    </citation>
    <scope>NUCLEOTIDE SEQUENCE</scope>
    <source>
        <strain evidence="2">KR_2_A2</strain>
    </source>
</reference>
<evidence type="ECO:0000313" key="3">
    <source>
        <dbReference type="Proteomes" id="UP000704712"/>
    </source>
</evidence>
<protein>
    <submittedName>
        <fullName evidence="2">Aspartyl protease</fullName>
    </submittedName>
</protein>
<dbReference type="AlphaFoldDB" id="A0A8S9V8D9"/>
<name>A0A8S9V8D9_PHYIN</name>
<dbReference type="CDD" id="cd00303">
    <property type="entry name" value="retropepsin_like"/>
    <property type="match status" value="1"/>
</dbReference>
<comment type="caution">
    <text evidence="2">The sequence shown here is derived from an EMBL/GenBank/DDBJ whole genome shotgun (WGS) entry which is preliminary data.</text>
</comment>
<feature type="compositionally biased region" description="Polar residues" evidence="1">
    <location>
        <begin position="7"/>
        <end position="24"/>
    </location>
</feature>
<organism evidence="2 3">
    <name type="scientific">Phytophthora infestans</name>
    <name type="common">Potato late blight agent</name>
    <name type="synonym">Botrytis infestans</name>
    <dbReference type="NCBI Taxonomy" id="4787"/>
    <lineage>
        <taxon>Eukaryota</taxon>
        <taxon>Sar</taxon>
        <taxon>Stramenopiles</taxon>
        <taxon>Oomycota</taxon>
        <taxon>Peronosporomycetes</taxon>
        <taxon>Peronosporales</taxon>
        <taxon>Peronosporaceae</taxon>
        <taxon>Phytophthora</taxon>
    </lineage>
</organism>
<keyword evidence="2" id="KW-0645">Protease</keyword>
<gene>
    <name evidence="2" type="ORF">GN958_ATG02368</name>
</gene>
<sequence length="159" mass="17278">MGWQPVGPTSSNGDGHTSFGSPHSLSLHLQPGHRGTRDNIYGYLAKRARIEGSAVDVFTDSGASFNAISPVIASRLALTIKESDKPLKIKLGVKRHISIPRRTAEIVLDMDGFPPYSTEVFVMDVPEDKHVLLGVPWLVKINPDIDGSPNQSVHGGRHH</sequence>
<keyword evidence="2" id="KW-0378">Hydrolase</keyword>
<dbReference type="Proteomes" id="UP000704712">
    <property type="component" value="Unassembled WGS sequence"/>
</dbReference>
<proteinExistence type="predicted"/>